<feature type="chain" id="PRO_5038828181" evidence="5">
    <location>
        <begin position="25"/>
        <end position="446"/>
    </location>
</feature>
<comment type="caution">
    <text evidence="7">The sequence shown here is derived from an EMBL/GenBank/DDBJ whole genome shotgun (WGS) entry which is preliminary data.</text>
</comment>
<dbReference type="Proteomes" id="UP000052946">
    <property type="component" value="Unassembled WGS sequence"/>
</dbReference>
<dbReference type="GO" id="GO:0005975">
    <property type="term" value="P:carbohydrate metabolic process"/>
    <property type="evidence" value="ECO:0007669"/>
    <property type="project" value="InterPro"/>
</dbReference>
<feature type="domain" description="Glycoside hydrolase family 3 N-terminal" evidence="6">
    <location>
        <begin position="89"/>
        <end position="410"/>
    </location>
</feature>
<evidence type="ECO:0000256" key="3">
    <source>
        <dbReference type="ARBA" id="ARBA00023295"/>
    </source>
</evidence>
<dbReference type="RefSeq" id="WP_058950722.1">
    <property type="nucleotide sequence ID" value="NZ_BBXV01000034.1"/>
</dbReference>
<feature type="compositionally biased region" description="Acidic residues" evidence="4">
    <location>
        <begin position="61"/>
        <end position="73"/>
    </location>
</feature>
<proteinExistence type="inferred from homology"/>
<keyword evidence="5" id="KW-0732">Signal</keyword>
<evidence type="ECO:0000256" key="4">
    <source>
        <dbReference type="SAM" id="MobiDB-lite"/>
    </source>
</evidence>
<evidence type="ECO:0000313" key="7">
    <source>
        <dbReference type="EMBL" id="GAQ18896.1"/>
    </source>
</evidence>
<feature type="compositionally biased region" description="Basic and acidic residues" evidence="4">
    <location>
        <begin position="33"/>
        <end position="54"/>
    </location>
</feature>
<dbReference type="InterPro" id="IPR050226">
    <property type="entry name" value="NagZ_Beta-hexosaminidase"/>
</dbReference>
<dbReference type="SUPFAM" id="SSF51445">
    <property type="entry name" value="(Trans)glycosidases"/>
    <property type="match status" value="1"/>
</dbReference>
<reference evidence="8" key="1">
    <citation type="submission" date="2015-07" db="EMBL/GenBank/DDBJ databases">
        <title>Draft Genome Sequence of Oceanobacillus picturae Heshi-B3 that Was Isolated from Fermented Rice Bran with Aging Salted Mackerel, Which Was Named Heshiko as Traditional Fermented Seafood in Japan.</title>
        <authorList>
            <person name="Akuzawa S."/>
            <person name="Nakagawa J."/>
            <person name="Kanekatsu T."/>
            <person name="Kanesaki Y."/>
            <person name="Suzuki T."/>
        </authorList>
    </citation>
    <scope>NUCLEOTIDE SEQUENCE [LARGE SCALE GENOMIC DNA]</scope>
    <source>
        <strain evidence="8">Heshi-B3</strain>
    </source>
</reference>
<dbReference type="GO" id="GO:0004553">
    <property type="term" value="F:hydrolase activity, hydrolyzing O-glycosyl compounds"/>
    <property type="evidence" value="ECO:0007669"/>
    <property type="project" value="InterPro"/>
</dbReference>
<dbReference type="Gene3D" id="3.20.20.300">
    <property type="entry name" value="Glycoside hydrolase, family 3, N-terminal domain"/>
    <property type="match status" value="1"/>
</dbReference>
<evidence type="ECO:0000259" key="6">
    <source>
        <dbReference type="Pfam" id="PF00933"/>
    </source>
</evidence>
<evidence type="ECO:0000256" key="2">
    <source>
        <dbReference type="ARBA" id="ARBA00022801"/>
    </source>
</evidence>
<dbReference type="PROSITE" id="PS51257">
    <property type="entry name" value="PROKAR_LIPOPROTEIN"/>
    <property type="match status" value="1"/>
</dbReference>
<dbReference type="PANTHER" id="PTHR30480:SF16">
    <property type="entry name" value="GLYCOSIDE HYDROLASE FAMILY 3 DOMAIN PROTEIN"/>
    <property type="match status" value="1"/>
</dbReference>
<dbReference type="InterPro" id="IPR017853">
    <property type="entry name" value="GH"/>
</dbReference>
<sequence>MEIKNNKWKAIGFCLALIFFISLVGCSQNTDNSVEHEKPTEQGNKGDGKEDEGKSSAQDNATEEDEMDSEESSVDALKEAVQDKISSMTMEEKVGQMLMIGFEGTQVNDQTRNFMQENHIGGVILFERNITDSKQLLNLNRELKELNADSQDIPLFISVDEEGGVVSRMPPKIVNLPDSKEIGDHNNSELAYQVGEAIGERVNAFGFNVTMAPVMDVNSNPDNPIIGKRSFGNNKEIVSKMGVEEMKGIQSKGIIPVIKHFPGHGDTDVDSHLGLPVVHNSLESIREMELVPFQKAIDHQADMTMVAHILLPEIDNEDPASLSKNVVTTILRGELGFDGVAITDDMTMGAILENYDIGDATVKAVQAGNDIVLVCHGDENKLKAVHSLTQAVESGTIKEERINESVERILLLKEKYNLSSTSPSNIELDKINQSSEEIIRKLEENE</sequence>
<comment type="similarity">
    <text evidence="1">Belongs to the glycosyl hydrolase 3 family.</text>
</comment>
<evidence type="ECO:0000313" key="8">
    <source>
        <dbReference type="Proteomes" id="UP000052946"/>
    </source>
</evidence>
<gene>
    <name evidence="7" type="ORF">OPHB3_2852</name>
</gene>
<feature type="signal peptide" evidence="5">
    <location>
        <begin position="1"/>
        <end position="24"/>
    </location>
</feature>
<name>A0A0U9HA18_9BACI</name>
<dbReference type="InterPro" id="IPR001764">
    <property type="entry name" value="Glyco_hydro_3_N"/>
</dbReference>
<dbReference type="GO" id="GO:0009254">
    <property type="term" value="P:peptidoglycan turnover"/>
    <property type="evidence" value="ECO:0007669"/>
    <property type="project" value="TreeGrafter"/>
</dbReference>
<dbReference type="InterPro" id="IPR036962">
    <property type="entry name" value="Glyco_hydro_3_N_sf"/>
</dbReference>
<keyword evidence="3" id="KW-0326">Glycosidase</keyword>
<reference evidence="7 8" key="2">
    <citation type="journal article" date="2016" name="Genome Announc.">
        <title>Draft Genome Sequence of Oceanobacillus picturae Heshi-B3, Isolated from Fermented Rice Bran in a Traditional Japanese Seafood Dish.</title>
        <authorList>
            <person name="Akuzawa S."/>
            <person name="Nagaoka J."/>
            <person name="Kanekatsu M."/>
            <person name="Kanesaki Y."/>
            <person name="Suzuki T."/>
        </authorList>
    </citation>
    <scope>NUCLEOTIDE SEQUENCE [LARGE SCALE GENOMIC DNA]</scope>
    <source>
        <strain evidence="7 8">Heshi-B3</strain>
    </source>
</reference>
<dbReference type="OrthoDB" id="9805821at2"/>
<dbReference type="EMBL" id="BBXV01000034">
    <property type="protein sequence ID" value="GAQ18896.1"/>
    <property type="molecule type" value="Genomic_DNA"/>
</dbReference>
<organism evidence="7 8">
    <name type="scientific">Oceanobacillus picturae</name>
    <dbReference type="NCBI Taxonomy" id="171693"/>
    <lineage>
        <taxon>Bacteria</taxon>
        <taxon>Bacillati</taxon>
        <taxon>Bacillota</taxon>
        <taxon>Bacilli</taxon>
        <taxon>Bacillales</taxon>
        <taxon>Bacillaceae</taxon>
        <taxon>Oceanobacillus</taxon>
    </lineage>
</organism>
<evidence type="ECO:0000256" key="1">
    <source>
        <dbReference type="ARBA" id="ARBA00005336"/>
    </source>
</evidence>
<dbReference type="NCBIfam" id="NF003740">
    <property type="entry name" value="PRK05337.1"/>
    <property type="match status" value="1"/>
</dbReference>
<protein>
    <submittedName>
        <fullName evidence="7">Beta-hexosaminidase A</fullName>
    </submittedName>
</protein>
<dbReference type="AlphaFoldDB" id="A0A0U9HA18"/>
<feature type="region of interest" description="Disordered" evidence="4">
    <location>
        <begin position="30"/>
        <end position="77"/>
    </location>
</feature>
<evidence type="ECO:0000256" key="5">
    <source>
        <dbReference type="SAM" id="SignalP"/>
    </source>
</evidence>
<dbReference type="PANTHER" id="PTHR30480">
    <property type="entry name" value="BETA-HEXOSAMINIDASE-RELATED"/>
    <property type="match status" value="1"/>
</dbReference>
<keyword evidence="2" id="KW-0378">Hydrolase</keyword>
<accession>A0A0U9HA18</accession>
<dbReference type="Pfam" id="PF00933">
    <property type="entry name" value="Glyco_hydro_3"/>
    <property type="match status" value="1"/>
</dbReference>